<accession>A0ACB9YKH5</accession>
<dbReference type="Proteomes" id="UP001497700">
    <property type="component" value="Unassembled WGS sequence"/>
</dbReference>
<protein>
    <submittedName>
        <fullName evidence="1">GTP-binding protein SAR1</fullName>
    </submittedName>
</protein>
<sequence length="181" mass="20210">MGGILGWVYSFMGFFGLLKKQTKILILGLNQAGKSTLLMQMAHRRPGGLQPTIHPTSEELVIQSVRFVAVNFGGYRQGRHVWSDHLQDVAGVILLVDAADKKRFVEVKPQLDALLATKEMRKIPIVVLGNKVEQLHAVSKEELRHELGLGRIRGRPIELCMCSLSLRLGDGEALRWLADHI</sequence>
<proteinExistence type="predicted"/>
<evidence type="ECO:0000313" key="2">
    <source>
        <dbReference type="Proteomes" id="UP001497700"/>
    </source>
</evidence>
<gene>
    <name evidence="1" type="ORF">F4820DRAFT_438926</name>
</gene>
<dbReference type="EMBL" id="MU393616">
    <property type="protein sequence ID" value="KAI4859741.1"/>
    <property type="molecule type" value="Genomic_DNA"/>
</dbReference>
<evidence type="ECO:0000313" key="1">
    <source>
        <dbReference type="EMBL" id="KAI4859741.1"/>
    </source>
</evidence>
<comment type="caution">
    <text evidence="1">The sequence shown here is derived from an EMBL/GenBank/DDBJ whole genome shotgun (WGS) entry which is preliminary data.</text>
</comment>
<reference evidence="1 2" key="1">
    <citation type="journal article" date="2022" name="New Phytol.">
        <title>Ecological generalism drives hyperdiversity of secondary metabolite gene clusters in xylarialean endophytes.</title>
        <authorList>
            <person name="Franco M.E.E."/>
            <person name="Wisecaver J.H."/>
            <person name="Arnold A.E."/>
            <person name="Ju Y.M."/>
            <person name="Slot J.C."/>
            <person name="Ahrendt S."/>
            <person name="Moore L.P."/>
            <person name="Eastman K.E."/>
            <person name="Scott K."/>
            <person name="Konkel Z."/>
            <person name="Mondo S.J."/>
            <person name="Kuo A."/>
            <person name="Hayes R.D."/>
            <person name="Haridas S."/>
            <person name="Andreopoulos B."/>
            <person name="Riley R."/>
            <person name="LaButti K."/>
            <person name="Pangilinan J."/>
            <person name="Lipzen A."/>
            <person name="Amirebrahimi M."/>
            <person name="Yan J."/>
            <person name="Adam C."/>
            <person name="Keymanesh K."/>
            <person name="Ng V."/>
            <person name="Louie K."/>
            <person name="Northen T."/>
            <person name="Drula E."/>
            <person name="Henrissat B."/>
            <person name="Hsieh H.M."/>
            <person name="Youens-Clark K."/>
            <person name="Lutzoni F."/>
            <person name="Miadlikowska J."/>
            <person name="Eastwood D.C."/>
            <person name="Hamelin R.C."/>
            <person name="Grigoriev I.V."/>
            <person name="U'Ren J.M."/>
        </authorList>
    </citation>
    <scope>NUCLEOTIDE SEQUENCE [LARGE SCALE GENOMIC DNA]</scope>
    <source>
        <strain evidence="1 2">CBS 119005</strain>
    </source>
</reference>
<organism evidence="1 2">
    <name type="scientific">Hypoxylon rubiginosum</name>
    <dbReference type="NCBI Taxonomy" id="110542"/>
    <lineage>
        <taxon>Eukaryota</taxon>
        <taxon>Fungi</taxon>
        <taxon>Dikarya</taxon>
        <taxon>Ascomycota</taxon>
        <taxon>Pezizomycotina</taxon>
        <taxon>Sordariomycetes</taxon>
        <taxon>Xylariomycetidae</taxon>
        <taxon>Xylariales</taxon>
        <taxon>Hypoxylaceae</taxon>
        <taxon>Hypoxylon</taxon>
    </lineage>
</organism>
<keyword evidence="2" id="KW-1185">Reference proteome</keyword>
<name>A0ACB9YKH5_9PEZI</name>